<dbReference type="InterPro" id="IPR020846">
    <property type="entry name" value="MFS_dom"/>
</dbReference>
<dbReference type="InterPro" id="IPR011701">
    <property type="entry name" value="MFS"/>
</dbReference>
<dbReference type="SUPFAM" id="SSF103473">
    <property type="entry name" value="MFS general substrate transporter"/>
    <property type="match status" value="1"/>
</dbReference>
<evidence type="ECO:0000256" key="5">
    <source>
        <dbReference type="ARBA" id="ARBA00022989"/>
    </source>
</evidence>
<feature type="transmembrane region" description="Helical" evidence="8">
    <location>
        <begin position="12"/>
        <end position="35"/>
    </location>
</feature>
<keyword evidence="11" id="KW-1185">Reference proteome</keyword>
<dbReference type="PANTHER" id="PTHR42718:SF42">
    <property type="entry name" value="EXPORT PROTEIN"/>
    <property type="match status" value="1"/>
</dbReference>
<feature type="region of interest" description="Disordered" evidence="7">
    <location>
        <begin position="467"/>
        <end position="491"/>
    </location>
</feature>
<reference evidence="10 11" key="1">
    <citation type="submission" date="2020-08" db="EMBL/GenBank/DDBJ databases">
        <title>Genomic Encyclopedia of Type Strains, Phase IV (KMG-IV): sequencing the most valuable type-strain genomes for metagenomic binning, comparative biology and taxonomic classification.</title>
        <authorList>
            <person name="Goeker M."/>
        </authorList>
    </citation>
    <scope>NUCLEOTIDE SEQUENCE [LARGE SCALE GENOMIC DNA]</scope>
    <source>
        <strain evidence="10 11">YIM 65646</strain>
    </source>
</reference>
<feature type="transmembrane region" description="Helical" evidence="8">
    <location>
        <begin position="141"/>
        <end position="159"/>
    </location>
</feature>
<feature type="transmembrane region" description="Helical" evidence="8">
    <location>
        <begin position="270"/>
        <end position="293"/>
    </location>
</feature>
<gene>
    <name evidence="10" type="ORF">HNR73_005989</name>
</gene>
<comment type="caution">
    <text evidence="10">The sequence shown here is derived from an EMBL/GenBank/DDBJ whole genome shotgun (WGS) entry which is preliminary data.</text>
</comment>
<dbReference type="PANTHER" id="PTHR42718">
    <property type="entry name" value="MAJOR FACILITATOR SUPERFAMILY MULTIDRUG TRANSPORTER MFSC"/>
    <property type="match status" value="1"/>
</dbReference>
<feature type="transmembrane region" description="Helical" evidence="8">
    <location>
        <begin position="362"/>
        <end position="387"/>
    </location>
</feature>
<dbReference type="Gene3D" id="1.20.1720.10">
    <property type="entry name" value="Multidrug resistance protein D"/>
    <property type="match status" value="1"/>
</dbReference>
<evidence type="ECO:0000313" key="10">
    <source>
        <dbReference type="EMBL" id="MBB6038109.1"/>
    </source>
</evidence>
<keyword evidence="3" id="KW-1003">Cell membrane</keyword>
<dbReference type="PROSITE" id="PS50850">
    <property type="entry name" value="MFS"/>
    <property type="match status" value="1"/>
</dbReference>
<evidence type="ECO:0000256" key="4">
    <source>
        <dbReference type="ARBA" id="ARBA00022692"/>
    </source>
</evidence>
<dbReference type="AlphaFoldDB" id="A0A841G095"/>
<dbReference type="RefSeq" id="WP_184790912.1">
    <property type="nucleotide sequence ID" value="NZ_BONT01000047.1"/>
</dbReference>
<keyword evidence="5 8" id="KW-1133">Transmembrane helix</keyword>
<dbReference type="GO" id="GO:0005886">
    <property type="term" value="C:plasma membrane"/>
    <property type="evidence" value="ECO:0007669"/>
    <property type="project" value="UniProtKB-SubCell"/>
</dbReference>
<feature type="transmembrane region" description="Helical" evidence="8">
    <location>
        <begin position="299"/>
        <end position="318"/>
    </location>
</feature>
<evidence type="ECO:0000256" key="8">
    <source>
        <dbReference type="SAM" id="Phobius"/>
    </source>
</evidence>
<dbReference type="EMBL" id="JACHGT010000015">
    <property type="protein sequence ID" value="MBB6038109.1"/>
    <property type="molecule type" value="Genomic_DNA"/>
</dbReference>
<organism evidence="10 11">
    <name type="scientific">Phytomonospora endophytica</name>
    <dbReference type="NCBI Taxonomy" id="714109"/>
    <lineage>
        <taxon>Bacteria</taxon>
        <taxon>Bacillati</taxon>
        <taxon>Actinomycetota</taxon>
        <taxon>Actinomycetes</taxon>
        <taxon>Micromonosporales</taxon>
        <taxon>Micromonosporaceae</taxon>
        <taxon>Phytomonospora</taxon>
    </lineage>
</organism>
<evidence type="ECO:0000256" key="1">
    <source>
        <dbReference type="ARBA" id="ARBA00004651"/>
    </source>
</evidence>
<keyword evidence="2" id="KW-0813">Transport</keyword>
<evidence type="ECO:0000259" key="9">
    <source>
        <dbReference type="PROSITE" id="PS50850"/>
    </source>
</evidence>
<dbReference type="GO" id="GO:0022857">
    <property type="term" value="F:transmembrane transporter activity"/>
    <property type="evidence" value="ECO:0007669"/>
    <property type="project" value="InterPro"/>
</dbReference>
<feature type="transmembrane region" description="Helical" evidence="8">
    <location>
        <begin position="83"/>
        <end position="102"/>
    </location>
</feature>
<name>A0A841G095_9ACTN</name>
<accession>A0A841G095</accession>
<feature type="transmembrane region" description="Helical" evidence="8">
    <location>
        <begin position="204"/>
        <end position="223"/>
    </location>
</feature>
<feature type="transmembrane region" description="Helical" evidence="8">
    <location>
        <begin position="55"/>
        <end position="74"/>
    </location>
</feature>
<comment type="subcellular location">
    <subcellularLocation>
        <location evidence="1">Cell membrane</location>
        <topology evidence="1">Multi-pass membrane protein</topology>
    </subcellularLocation>
</comment>
<evidence type="ECO:0000256" key="6">
    <source>
        <dbReference type="ARBA" id="ARBA00023136"/>
    </source>
</evidence>
<dbReference type="PRINTS" id="PR01036">
    <property type="entry name" value="TCRTETB"/>
</dbReference>
<keyword evidence="4 8" id="KW-0812">Transmembrane</keyword>
<dbReference type="CDD" id="cd17321">
    <property type="entry name" value="MFS_MMR_MDR_like"/>
    <property type="match status" value="1"/>
</dbReference>
<feature type="transmembrane region" description="Helical" evidence="8">
    <location>
        <begin position="108"/>
        <end position="129"/>
    </location>
</feature>
<feature type="domain" description="Major facilitator superfamily (MFS) profile" evidence="9">
    <location>
        <begin position="17"/>
        <end position="462"/>
    </location>
</feature>
<evidence type="ECO:0000256" key="7">
    <source>
        <dbReference type="SAM" id="MobiDB-lite"/>
    </source>
</evidence>
<protein>
    <submittedName>
        <fullName evidence="10">EmrB/QacA subfamily drug resistance transporter</fullName>
    </submittedName>
</protein>
<evidence type="ECO:0000256" key="3">
    <source>
        <dbReference type="ARBA" id="ARBA00022475"/>
    </source>
</evidence>
<feature type="transmembrane region" description="Helical" evidence="8">
    <location>
        <begin position="330"/>
        <end position="350"/>
    </location>
</feature>
<dbReference type="NCBIfam" id="TIGR00711">
    <property type="entry name" value="efflux_EmrB"/>
    <property type="match status" value="1"/>
</dbReference>
<evidence type="ECO:0000256" key="2">
    <source>
        <dbReference type="ARBA" id="ARBA00022448"/>
    </source>
</evidence>
<proteinExistence type="predicted"/>
<evidence type="ECO:0000313" key="11">
    <source>
        <dbReference type="Proteomes" id="UP000548476"/>
    </source>
</evidence>
<feature type="transmembrane region" description="Helical" evidence="8">
    <location>
        <begin position="229"/>
        <end position="249"/>
    </location>
</feature>
<feature type="transmembrane region" description="Helical" evidence="8">
    <location>
        <begin position="399"/>
        <end position="419"/>
    </location>
</feature>
<feature type="transmembrane region" description="Helical" evidence="8">
    <location>
        <begin position="439"/>
        <end position="458"/>
    </location>
</feature>
<feature type="transmembrane region" description="Helical" evidence="8">
    <location>
        <begin position="171"/>
        <end position="192"/>
    </location>
</feature>
<dbReference type="Pfam" id="PF07690">
    <property type="entry name" value="MFS_1"/>
    <property type="match status" value="1"/>
</dbReference>
<dbReference type="InterPro" id="IPR036259">
    <property type="entry name" value="MFS_trans_sf"/>
</dbReference>
<dbReference type="InterPro" id="IPR004638">
    <property type="entry name" value="EmrB-like"/>
</dbReference>
<keyword evidence="6 8" id="KW-0472">Membrane</keyword>
<sequence length="491" mass="50583">MDQAPTVRLSTAAGRGVVAAAVLGSSVAMLDGTVVNVALPHIGAEFGARMDGLQWIVNGYTLTLAALVLLGGALGDRYGRRRVFVIGVIWFGVASMLCGVAVNTPTLVAARILQGVGAGLLTPGSLAMIQSAIAPRDRARAIGAWSGLGGVAAAAGPFLGGWMVDALNWRWVFFINAPVVLMAVLATFKWVPESKTEGDADGRFDVLGSLLGALGLAGVTYALVQTDPIGPAITAGVIGVAAFTAFLIWERRTARPVLPPSLFASRQFSAINAATFFVYAALGGVLFFLVLYLQTVAEYTALAAGVSLLPFTILMLLFSSRAGDLGERLGPRRPLTVGPAVAAAGTLLFLRIDADANYFTEVLPAVLLVGIGMTITVAPLTAGVLAAADQRHAGVASGVNNAVARAASLLAVAALPLVSGLTGNAYEDPAAFTSGFKVATLWCAGLLAAGAVVSWLFVRDPAKEPDRLQPTAHTHCAYDAPPLDPGLKQEA</sequence>
<dbReference type="Gene3D" id="1.20.1250.20">
    <property type="entry name" value="MFS general substrate transporter like domains"/>
    <property type="match status" value="1"/>
</dbReference>
<dbReference type="Proteomes" id="UP000548476">
    <property type="component" value="Unassembled WGS sequence"/>
</dbReference>